<dbReference type="InterPro" id="IPR015168">
    <property type="entry name" value="SsuA/THI5"/>
</dbReference>
<feature type="transmembrane region" description="Helical" evidence="4">
    <location>
        <begin position="35"/>
        <end position="55"/>
    </location>
</feature>
<keyword evidence="7" id="KW-1185">Reference proteome</keyword>
<evidence type="ECO:0000256" key="2">
    <source>
        <dbReference type="ARBA" id="ARBA00010742"/>
    </source>
</evidence>
<comment type="similarity">
    <text evidence="2">Belongs to the bacterial solute-binding protein SsuA/TauA family.</text>
</comment>
<keyword evidence="4" id="KW-0472">Membrane</keyword>
<evidence type="ECO:0000256" key="4">
    <source>
        <dbReference type="SAM" id="Phobius"/>
    </source>
</evidence>
<keyword evidence="3" id="KW-0732">Signal</keyword>
<sequence length="350" mass="37681">MTWLGDELGRIADDMPQRDLAVRAIEVYHRRRRNLIALAAAALVVVVVLGGTAAIKLTPKAARPVAPPERTVIDVGVAGTAEAAPLYVALSKGYFAAEGLTVRPAVVHAAAAVSAMERGELDIAQTDYVVSFVANQQNRGVKIVGGLHRAHTGTLALVVKAGSGIRTVADLKGKKIAVPYLRGLGTLSIRAMGLRNDDVEFVETPYTAMVDGLSGGRFAAALLAEPYVVVSVRQGRTRVLREALAREFDRLPTAGWMAADDWIKANPRTLAAFRRALAKAQRLIAGDLAQAVRAVQVIPPDMKVAWRDLNRLALGAFPAELDLRGLQRLADLALRYSVLKKRLDVRSVIR</sequence>
<dbReference type="Proteomes" id="UP000236732">
    <property type="component" value="Unassembled WGS sequence"/>
</dbReference>
<keyword evidence="4" id="KW-0812">Transmembrane</keyword>
<dbReference type="PANTHER" id="PTHR30024:SF47">
    <property type="entry name" value="TAURINE-BINDING PERIPLASMIC PROTEIN"/>
    <property type="match status" value="1"/>
</dbReference>
<dbReference type="EMBL" id="FNVT01000004">
    <property type="protein sequence ID" value="SEG76562.1"/>
    <property type="molecule type" value="Genomic_DNA"/>
</dbReference>
<protein>
    <submittedName>
        <fullName evidence="6">NitT/TauT family transport system substrate-binding protein</fullName>
    </submittedName>
</protein>
<dbReference type="SMART" id="SM00062">
    <property type="entry name" value="PBPb"/>
    <property type="match status" value="1"/>
</dbReference>
<feature type="domain" description="Solute-binding protein family 3/N-terminal" evidence="5">
    <location>
        <begin position="72"/>
        <end position="296"/>
    </location>
</feature>
<evidence type="ECO:0000313" key="6">
    <source>
        <dbReference type="EMBL" id="SEG76562.1"/>
    </source>
</evidence>
<accession>A0A1H6CUD4</accession>
<proteinExistence type="inferred from homology"/>
<keyword evidence="4" id="KW-1133">Transmembrane helix</keyword>
<dbReference type="RefSeq" id="WP_103956923.1">
    <property type="nucleotide sequence ID" value="NZ_FNVT01000004.1"/>
</dbReference>
<organism evidence="6 7">
    <name type="scientific">Nonomuraea solani</name>
    <dbReference type="NCBI Taxonomy" id="1144553"/>
    <lineage>
        <taxon>Bacteria</taxon>
        <taxon>Bacillati</taxon>
        <taxon>Actinomycetota</taxon>
        <taxon>Actinomycetes</taxon>
        <taxon>Streptosporangiales</taxon>
        <taxon>Streptosporangiaceae</taxon>
        <taxon>Nonomuraea</taxon>
    </lineage>
</organism>
<evidence type="ECO:0000256" key="1">
    <source>
        <dbReference type="ARBA" id="ARBA00004418"/>
    </source>
</evidence>
<dbReference type="Pfam" id="PF09084">
    <property type="entry name" value="NMT1"/>
    <property type="match status" value="1"/>
</dbReference>
<name>A0A1H6CUD4_9ACTN</name>
<evidence type="ECO:0000259" key="5">
    <source>
        <dbReference type="SMART" id="SM00062"/>
    </source>
</evidence>
<reference evidence="6 7" key="1">
    <citation type="submission" date="2016-10" db="EMBL/GenBank/DDBJ databases">
        <authorList>
            <person name="de Groot N.N."/>
        </authorList>
    </citation>
    <scope>NUCLEOTIDE SEQUENCE [LARGE SCALE GENOMIC DNA]</scope>
    <source>
        <strain evidence="6 7">CGMCC 4.7037</strain>
    </source>
</reference>
<dbReference type="AlphaFoldDB" id="A0A1H6CUD4"/>
<dbReference type="InterPro" id="IPR001638">
    <property type="entry name" value="Solute-binding_3/MltF_N"/>
</dbReference>
<evidence type="ECO:0000256" key="3">
    <source>
        <dbReference type="ARBA" id="ARBA00022729"/>
    </source>
</evidence>
<dbReference type="Gene3D" id="3.40.190.10">
    <property type="entry name" value="Periplasmic binding protein-like II"/>
    <property type="match status" value="2"/>
</dbReference>
<gene>
    <name evidence="6" type="ORF">SAMN05444920_104395</name>
</gene>
<dbReference type="SUPFAM" id="SSF53850">
    <property type="entry name" value="Periplasmic binding protein-like II"/>
    <property type="match status" value="1"/>
</dbReference>
<dbReference type="GO" id="GO:0042597">
    <property type="term" value="C:periplasmic space"/>
    <property type="evidence" value="ECO:0007669"/>
    <property type="project" value="UniProtKB-SubCell"/>
</dbReference>
<comment type="subcellular location">
    <subcellularLocation>
        <location evidence="1">Periplasm</location>
    </subcellularLocation>
</comment>
<evidence type="ECO:0000313" key="7">
    <source>
        <dbReference type="Proteomes" id="UP000236732"/>
    </source>
</evidence>
<dbReference type="PANTHER" id="PTHR30024">
    <property type="entry name" value="ALIPHATIC SULFONATES-BINDING PROTEIN-RELATED"/>
    <property type="match status" value="1"/>
</dbReference>
<dbReference type="OrthoDB" id="5348911at2"/>